<sequence length="167" mass="17866">MTQVSTGGARRIRVALPLKRAGFGPGTGILTTDGELPVEFLEPGDRVVTLDRGAVPLARVIVHAAPAHQVVRLRPSVLDQQGDGRSYLLAARQQIVLRDWRARIMFGKRTALVEAGRLVDGAHISRLEGAAPTRLFELAFDDAQHVIQIAGGTLLAASARLPVQAKG</sequence>
<dbReference type="RefSeq" id="WP_281843495.1">
    <property type="nucleotide sequence ID" value="NZ_BROH01000012.1"/>
</dbReference>
<dbReference type="Proteomes" id="UP001144205">
    <property type="component" value="Unassembled WGS sequence"/>
</dbReference>
<dbReference type="SUPFAM" id="SSF51294">
    <property type="entry name" value="Hedgehog/intein (Hint) domain"/>
    <property type="match status" value="1"/>
</dbReference>
<gene>
    <name evidence="2" type="ORF">STA1M1_33410</name>
</gene>
<evidence type="ECO:0000313" key="3">
    <source>
        <dbReference type="Proteomes" id="UP001144205"/>
    </source>
</evidence>
<reference evidence="2" key="1">
    <citation type="journal article" date="2023" name="Int. J. Syst. Evol. Microbiol.">
        <title>Sinisalibacter aestuarii sp. nov., isolated from estuarine sediment of the Arakawa River.</title>
        <authorList>
            <person name="Arafat S.T."/>
            <person name="Hirano S."/>
            <person name="Sato A."/>
            <person name="Takeuchi K."/>
            <person name="Yasuda T."/>
            <person name="Terahara T."/>
            <person name="Hamada M."/>
            <person name="Kobayashi T."/>
        </authorList>
    </citation>
    <scope>NUCLEOTIDE SEQUENCE</scope>
    <source>
        <strain evidence="2">B-399</strain>
    </source>
</reference>
<dbReference type="InterPro" id="IPR028992">
    <property type="entry name" value="Hedgehog/Intein_dom"/>
</dbReference>
<dbReference type="Pfam" id="PF13403">
    <property type="entry name" value="Hint_2"/>
    <property type="match status" value="1"/>
</dbReference>
<accession>A0ABQ5LWX0</accession>
<protein>
    <recommendedName>
        <fullName evidence="1">Hedgehog/Intein (Hint) domain-containing protein</fullName>
    </recommendedName>
</protein>
<evidence type="ECO:0000313" key="2">
    <source>
        <dbReference type="EMBL" id="GKY89472.1"/>
    </source>
</evidence>
<evidence type="ECO:0000259" key="1">
    <source>
        <dbReference type="Pfam" id="PF13403"/>
    </source>
</evidence>
<dbReference type="EMBL" id="BROH01000012">
    <property type="protein sequence ID" value="GKY89472.1"/>
    <property type="molecule type" value="Genomic_DNA"/>
</dbReference>
<dbReference type="InterPro" id="IPR036844">
    <property type="entry name" value="Hint_dom_sf"/>
</dbReference>
<keyword evidence="3" id="KW-1185">Reference proteome</keyword>
<feature type="domain" description="Hedgehog/Intein (Hint)" evidence="1">
    <location>
        <begin position="22"/>
        <end position="145"/>
    </location>
</feature>
<name>A0ABQ5LWX0_9RHOB</name>
<comment type="caution">
    <text evidence="2">The sequence shown here is derived from an EMBL/GenBank/DDBJ whole genome shotgun (WGS) entry which is preliminary data.</text>
</comment>
<organism evidence="2 3">
    <name type="scientific">Sinisalibacter aestuarii</name>
    <dbReference type="NCBI Taxonomy" id="2949426"/>
    <lineage>
        <taxon>Bacteria</taxon>
        <taxon>Pseudomonadati</taxon>
        <taxon>Pseudomonadota</taxon>
        <taxon>Alphaproteobacteria</taxon>
        <taxon>Rhodobacterales</taxon>
        <taxon>Roseobacteraceae</taxon>
        <taxon>Sinisalibacter</taxon>
    </lineage>
</organism>
<proteinExistence type="predicted"/>